<dbReference type="Proteomes" id="UP000294299">
    <property type="component" value="Chromosome NFRAN"/>
</dbReference>
<keyword evidence="4" id="KW-1185">Reference proteome</keyword>
<evidence type="ECO:0000256" key="2">
    <source>
        <dbReference type="SAM" id="Phobius"/>
    </source>
</evidence>
<keyword evidence="2" id="KW-1133">Transmembrane helix</keyword>
<proteinExistence type="predicted"/>
<dbReference type="KEGG" id="nfn:NFRAN_1445"/>
<evidence type="ECO:0000256" key="1">
    <source>
        <dbReference type="SAM" id="MobiDB-lite"/>
    </source>
</evidence>
<organism evidence="3 4">
    <name type="scientific">Candidatus Nitrosocosmicus franklandianus</name>
    <dbReference type="NCBI Taxonomy" id="1798806"/>
    <lineage>
        <taxon>Archaea</taxon>
        <taxon>Nitrososphaerota</taxon>
        <taxon>Nitrososphaeria</taxon>
        <taxon>Nitrososphaerales</taxon>
        <taxon>Nitrososphaeraceae</taxon>
        <taxon>Candidatus Nitrosocosmicus</taxon>
    </lineage>
</organism>
<feature type="transmembrane region" description="Helical" evidence="2">
    <location>
        <begin position="35"/>
        <end position="57"/>
    </location>
</feature>
<reference evidence="3 4" key="1">
    <citation type="submission" date="2019-02" db="EMBL/GenBank/DDBJ databases">
        <authorList>
            <person name="Lehtovirta-Morley E L."/>
        </authorList>
    </citation>
    <scope>NUCLEOTIDE SEQUENCE [LARGE SCALE GENOMIC DNA]</scope>
    <source>
        <strain evidence="3">NFRAN1</strain>
    </source>
</reference>
<gene>
    <name evidence="3" type="ORF">NFRAN_1445</name>
</gene>
<keyword evidence="2" id="KW-0812">Transmembrane</keyword>
<name>A0A484IC28_9ARCH</name>
<keyword evidence="2" id="KW-0472">Membrane</keyword>
<evidence type="ECO:0000313" key="3">
    <source>
        <dbReference type="EMBL" id="VFJ13767.1"/>
    </source>
</evidence>
<evidence type="ECO:0000313" key="4">
    <source>
        <dbReference type="Proteomes" id="UP000294299"/>
    </source>
</evidence>
<accession>A0A484IC28</accession>
<evidence type="ECO:0008006" key="5">
    <source>
        <dbReference type="Google" id="ProtNLM"/>
    </source>
</evidence>
<feature type="region of interest" description="Disordered" evidence="1">
    <location>
        <begin position="1"/>
        <end position="21"/>
    </location>
</feature>
<protein>
    <recommendedName>
        <fullName evidence="5">Transmembrane protein</fullName>
    </recommendedName>
</protein>
<sequence>MGSAGFEPTTSSAQGWHPTMLDNDPHSKEKFLSNFNLVSIIIRIIIIFPIILSVFYVPRELYPCRPHSFTST</sequence>
<dbReference type="AlphaFoldDB" id="A0A484IC28"/>
<dbReference type="EMBL" id="LR216287">
    <property type="protein sequence ID" value="VFJ13767.1"/>
    <property type="molecule type" value="Genomic_DNA"/>
</dbReference>